<dbReference type="AlphaFoldDB" id="G6XF54"/>
<dbReference type="GO" id="GO:0006508">
    <property type="term" value="P:proteolysis"/>
    <property type="evidence" value="ECO:0007669"/>
    <property type="project" value="InterPro"/>
</dbReference>
<dbReference type="InterPro" id="IPR012338">
    <property type="entry name" value="Beta-lactam/transpept-like"/>
</dbReference>
<dbReference type="GO" id="GO:0009002">
    <property type="term" value="F:serine-type D-Ala-D-Ala carboxypeptidase activity"/>
    <property type="evidence" value="ECO:0007669"/>
    <property type="project" value="UniProtKB-EC"/>
</dbReference>
<keyword evidence="3 12" id="KW-0378">Hydrolase</keyword>
<keyword evidence="5" id="KW-0573">Peptidoglycan synthesis</keyword>
<dbReference type="EMBL" id="AGQV01000001">
    <property type="protein sequence ID" value="EHH68812.1"/>
    <property type="molecule type" value="Genomic_DNA"/>
</dbReference>
<evidence type="ECO:0000259" key="11">
    <source>
        <dbReference type="Pfam" id="PF00768"/>
    </source>
</evidence>
<keyword evidence="13" id="KW-1185">Reference proteome</keyword>
<dbReference type="Gene3D" id="3.40.710.10">
    <property type="entry name" value="DD-peptidase/beta-lactamase superfamily"/>
    <property type="match status" value="1"/>
</dbReference>
<accession>G6XF54</accession>
<keyword evidence="4" id="KW-0133">Cell shape</keyword>
<dbReference type="Proteomes" id="UP000004949">
    <property type="component" value="Unassembled WGS sequence"/>
</dbReference>
<proteinExistence type="inferred from homology"/>
<gene>
    <name evidence="12" type="ORF">GMO_01190</name>
</gene>
<feature type="active site" evidence="7">
    <location>
        <position position="116"/>
    </location>
</feature>
<feature type="signal peptide" evidence="10">
    <location>
        <begin position="1"/>
        <end position="24"/>
    </location>
</feature>
<dbReference type="PANTHER" id="PTHR21581">
    <property type="entry name" value="D-ALANYL-D-ALANINE CARBOXYPEPTIDASE"/>
    <property type="match status" value="1"/>
</dbReference>
<dbReference type="GO" id="GO:0071555">
    <property type="term" value="P:cell wall organization"/>
    <property type="evidence" value="ECO:0007669"/>
    <property type="project" value="UniProtKB-KW"/>
</dbReference>
<evidence type="ECO:0000256" key="6">
    <source>
        <dbReference type="ARBA" id="ARBA00023316"/>
    </source>
</evidence>
<dbReference type="EC" id="3.4.16.4" evidence="12"/>
<dbReference type="SUPFAM" id="SSF56601">
    <property type="entry name" value="beta-lactamase/transpeptidase-like"/>
    <property type="match status" value="1"/>
</dbReference>
<dbReference type="PRINTS" id="PR00725">
    <property type="entry name" value="DADACBPTASE1"/>
</dbReference>
<feature type="active site" description="Proton acceptor" evidence="7">
    <location>
        <position position="59"/>
    </location>
</feature>
<name>G6XF54_9PROT</name>
<dbReference type="InterPro" id="IPR001967">
    <property type="entry name" value="Peptidase_S11_N"/>
</dbReference>
<keyword evidence="2 10" id="KW-0732">Signal</keyword>
<evidence type="ECO:0000256" key="10">
    <source>
        <dbReference type="SAM" id="SignalP"/>
    </source>
</evidence>
<evidence type="ECO:0000313" key="13">
    <source>
        <dbReference type="Proteomes" id="UP000004949"/>
    </source>
</evidence>
<comment type="caution">
    <text evidence="12">The sequence shown here is derived from an EMBL/GenBank/DDBJ whole genome shotgun (WGS) entry which is preliminary data.</text>
</comment>
<dbReference type="RefSeq" id="WP_008850270.1">
    <property type="nucleotide sequence ID" value="NZ_AGQV01000001.1"/>
</dbReference>
<reference evidence="12 13" key="1">
    <citation type="submission" date="2011-10" db="EMBL/GenBank/DDBJ databases">
        <title>Genome sequence of Gluconobacter morbifer G707, isolated from Drosophila gut.</title>
        <authorList>
            <person name="Lee W.-J."/>
            <person name="Kim E.-K."/>
        </authorList>
    </citation>
    <scope>NUCLEOTIDE SEQUENCE [LARGE SCALE GENOMIC DNA]</scope>
    <source>
        <strain evidence="12 13">G707</strain>
    </source>
</reference>
<dbReference type="GO" id="GO:0009252">
    <property type="term" value="P:peptidoglycan biosynthetic process"/>
    <property type="evidence" value="ECO:0007669"/>
    <property type="project" value="UniProtKB-KW"/>
</dbReference>
<keyword evidence="6" id="KW-0961">Cell wall biogenesis/degradation</keyword>
<dbReference type="eggNOG" id="COG1686">
    <property type="taxonomic scope" value="Bacteria"/>
</dbReference>
<evidence type="ECO:0000256" key="5">
    <source>
        <dbReference type="ARBA" id="ARBA00022984"/>
    </source>
</evidence>
<evidence type="ECO:0000256" key="8">
    <source>
        <dbReference type="PIRSR" id="PIRSR618044-2"/>
    </source>
</evidence>
<evidence type="ECO:0000256" key="7">
    <source>
        <dbReference type="PIRSR" id="PIRSR618044-1"/>
    </source>
</evidence>
<sequence length="350" mass="37914">MRFPFRKALLLCTIAAVGTGTAKAQYVGHVSSFVMDAKTGQVLSQTDADLQRYPASLTKLMTLYLTFRALSAQQISLDQQVPVSIHASLQEPSKLGLVPGTRLTVEQGILGLVTKSANDAACALGEFLGGGDEVRFAQLMTQQARALGMSNTTFRNASGLPDPDQVTTARDLGVLAQHLITDFPQYYHYFNVPSFYFHRRLVPNHDPMLKLYAGADGLKTGYTVVAGRNLVTSAQRGNVRLVGVVLGSSSNGQRSLQMASILDKGFASEGVAPQPLLHPVAPRTVLMASARRSRRGQHQMLLAAARPMEVADAPTAPRRYGHLVHHTASVRMVSVRHVATRRRAGHHSRG</sequence>
<evidence type="ECO:0000313" key="12">
    <source>
        <dbReference type="EMBL" id="EHH68812.1"/>
    </source>
</evidence>
<keyword evidence="12" id="KW-0645">Protease</keyword>
<evidence type="ECO:0000256" key="9">
    <source>
        <dbReference type="RuleBase" id="RU004016"/>
    </source>
</evidence>
<dbReference type="Pfam" id="PF00768">
    <property type="entry name" value="Peptidase_S11"/>
    <property type="match status" value="1"/>
</dbReference>
<evidence type="ECO:0000256" key="4">
    <source>
        <dbReference type="ARBA" id="ARBA00022960"/>
    </source>
</evidence>
<dbReference type="PANTHER" id="PTHR21581:SF6">
    <property type="entry name" value="TRAFFICKING PROTEIN PARTICLE COMPLEX SUBUNIT 12"/>
    <property type="match status" value="1"/>
</dbReference>
<evidence type="ECO:0000256" key="1">
    <source>
        <dbReference type="ARBA" id="ARBA00007164"/>
    </source>
</evidence>
<dbReference type="STRING" id="1088869.GMO_01190"/>
<dbReference type="InterPro" id="IPR018044">
    <property type="entry name" value="Peptidase_S11"/>
</dbReference>
<feature type="active site" description="Acyl-ester intermediate" evidence="7">
    <location>
        <position position="56"/>
    </location>
</feature>
<organism evidence="12 13">
    <name type="scientific">Gluconobacter morbifer G707</name>
    <dbReference type="NCBI Taxonomy" id="1088869"/>
    <lineage>
        <taxon>Bacteria</taxon>
        <taxon>Pseudomonadati</taxon>
        <taxon>Pseudomonadota</taxon>
        <taxon>Alphaproteobacteria</taxon>
        <taxon>Acetobacterales</taxon>
        <taxon>Acetobacteraceae</taxon>
        <taxon>Gluconobacter</taxon>
    </lineage>
</organism>
<evidence type="ECO:0000256" key="3">
    <source>
        <dbReference type="ARBA" id="ARBA00022801"/>
    </source>
</evidence>
<dbReference type="OrthoDB" id="9795979at2"/>
<dbReference type="PATRIC" id="fig|1088869.3.peg.119"/>
<keyword evidence="12" id="KW-0121">Carboxypeptidase</keyword>
<feature type="binding site" evidence="8">
    <location>
        <position position="219"/>
    </location>
    <ligand>
        <name>substrate</name>
    </ligand>
</feature>
<evidence type="ECO:0000256" key="2">
    <source>
        <dbReference type="ARBA" id="ARBA00022729"/>
    </source>
</evidence>
<comment type="similarity">
    <text evidence="1 9">Belongs to the peptidase S11 family.</text>
</comment>
<feature type="domain" description="Peptidase S11 D-alanyl-D-alanine carboxypeptidase A N-terminal" evidence="11">
    <location>
        <begin position="30"/>
        <end position="249"/>
    </location>
</feature>
<protein>
    <submittedName>
        <fullName evidence="12">D-alanyl-D-alanine carboxypeptidase</fullName>
        <ecNumber evidence="12">3.4.16.4</ecNumber>
    </submittedName>
</protein>
<dbReference type="GO" id="GO:0008360">
    <property type="term" value="P:regulation of cell shape"/>
    <property type="evidence" value="ECO:0007669"/>
    <property type="project" value="UniProtKB-KW"/>
</dbReference>
<feature type="chain" id="PRO_5003489301" evidence="10">
    <location>
        <begin position="25"/>
        <end position="350"/>
    </location>
</feature>